<sequence length="257" mass="28577">MQLEVVKSPPKLPVVGDDGHAARRRRPPPPLTSAPTSLRPTIIYRTTNTHWRADDRTGNKKFAHPSRRRLLYHMTVPPHATASLRRRHQHPVRHFSTAQSTITLSNLCLSPLLSGEHPSLLVPLSTSGKAPKSKRPAMSEKQLDYFGNLGIGFGDRIWGFTLGNSQASPIGQTNYQSNSSGVAQRMQPVATQQLFEEEISGTDGGEPMSRLCVFSPKGQREGQGRKVDLSQEKDALIVHKILEQHKKGQGMEMEEQR</sequence>
<protein>
    <submittedName>
        <fullName evidence="2">Type IV secretory system Conjugative DNAtransfer</fullName>
    </submittedName>
</protein>
<dbReference type="Proteomes" id="UP000325081">
    <property type="component" value="Unassembled WGS sequence"/>
</dbReference>
<comment type="caution">
    <text evidence="2">The sequence shown here is derived from an EMBL/GenBank/DDBJ whole genome shotgun (WGS) entry which is preliminary data.</text>
</comment>
<evidence type="ECO:0000313" key="2">
    <source>
        <dbReference type="EMBL" id="GER30594.1"/>
    </source>
</evidence>
<accession>A0A5A7PD81</accession>
<gene>
    <name evidence="2" type="ORF">STAS_06546</name>
</gene>
<feature type="region of interest" description="Disordered" evidence="1">
    <location>
        <begin position="1"/>
        <end position="38"/>
    </location>
</feature>
<reference evidence="3" key="1">
    <citation type="journal article" date="2019" name="Curr. Biol.">
        <title>Genome Sequence of Striga asiatica Provides Insight into the Evolution of Plant Parasitism.</title>
        <authorList>
            <person name="Yoshida S."/>
            <person name="Kim S."/>
            <person name="Wafula E.K."/>
            <person name="Tanskanen J."/>
            <person name="Kim Y.M."/>
            <person name="Honaas L."/>
            <person name="Yang Z."/>
            <person name="Spallek T."/>
            <person name="Conn C.E."/>
            <person name="Ichihashi Y."/>
            <person name="Cheong K."/>
            <person name="Cui S."/>
            <person name="Der J.P."/>
            <person name="Gundlach H."/>
            <person name="Jiao Y."/>
            <person name="Hori C."/>
            <person name="Ishida J.K."/>
            <person name="Kasahara H."/>
            <person name="Kiba T."/>
            <person name="Kim M.S."/>
            <person name="Koo N."/>
            <person name="Laohavisit A."/>
            <person name="Lee Y.H."/>
            <person name="Lumba S."/>
            <person name="McCourt P."/>
            <person name="Mortimer J.C."/>
            <person name="Mutuku J.M."/>
            <person name="Nomura T."/>
            <person name="Sasaki-Sekimoto Y."/>
            <person name="Seto Y."/>
            <person name="Wang Y."/>
            <person name="Wakatake T."/>
            <person name="Sakakibara H."/>
            <person name="Demura T."/>
            <person name="Yamaguchi S."/>
            <person name="Yoneyama K."/>
            <person name="Manabe R.I."/>
            <person name="Nelson D.C."/>
            <person name="Schulman A.H."/>
            <person name="Timko M.P."/>
            <person name="dePamphilis C.W."/>
            <person name="Choi D."/>
            <person name="Shirasu K."/>
        </authorList>
    </citation>
    <scope>NUCLEOTIDE SEQUENCE [LARGE SCALE GENOMIC DNA]</scope>
    <source>
        <strain evidence="3">cv. UVA1</strain>
    </source>
</reference>
<evidence type="ECO:0000256" key="1">
    <source>
        <dbReference type="SAM" id="MobiDB-lite"/>
    </source>
</evidence>
<proteinExistence type="predicted"/>
<keyword evidence="3" id="KW-1185">Reference proteome</keyword>
<dbReference type="AlphaFoldDB" id="A0A5A7PD81"/>
<dbReference type="EMBL" id="BKCP01004372">
    <property type="protein sequence ID" value="GER30594.1"/>
    <property type="molecule type" value="Genomic_DNA"/>
</dbReference>
<name>A0A5A7PD81_STRAF</name>
<organism evidence="2 3">
    <name type="scientific">Striga asiatica</name>
    <name type="common">Asiatic witchweed</name>
    <name type="synonym">Buchnera asiatica</name>
    <dbReference type="NCBI Taxonomy" id="4170"/>
    <lineage>
        <taxon>Eukaryota</taxon>
        <taxon>Viridiplantae</taxon>
        <taxon>Streptophyta</taxon>
        <taxon>Embryophyta</taxon>
        <taxon>Tracheophyta</taxon>
        <taxon>Spermatophyta</taxon>
        <taxon>Magnoliopsida</taxon>
        <taxon>eudicotyledons</taxon>
        <taxon>Gunneridae</taxon>
        <taxon>Pentapetalae</taxon>
        <taxon>asterids</taxon>
        <taxon>lamiids</taxon>
        <taxon>Lamiales</taxon>
        <taxon>Orobanchaceae</taxon>
        <taxon>Buchnereae</taxon>
        <taxon>Striga</taxon>
    </lineage>
</organism>
<evidence type="ECO:0000313" key="3">
    <source>
        <dbReference type="Proteomes" id="UP000325081"/>
    </source>
</evidence>